<feature type="domain" description="Signal transduction histidine kinase internal region" evidence="2">
    <location>
        <begin position="156"/>
        <end position="234"/>
    </location>
</feature>
<dbReference type="SUPFAM" id="SSF55874">
    <property type="entry name" value="ATPase domain of HSP90 chaperone/DNA topoisomerase II/histidine kinase"/>
    <property type="match status" value="1"/>
</dbReference>
<keyword evidence="1" id="KW-0812">Transmembrane</keyword>
<keyword evidence="4" id="KW-1185">Reference proteome</keyword>
<accession>A0A840EBF4</accession>
<sequence>MSTFLTRHKKLLLHIAFWLMYASFFYYQIAFGRKEEPEWSRVLPDFSFHILGLLTISYLNYFVFLPRLLQTQDLGRYLLRFLPVFAVLSYLFLLGKRAILLPFLGRDSWAYSTRFAVSVIITSLFIVVFVGLLRFVEHYFLLEAERKEMENRQLTSELRFLRAQVNPHFLFNTLNNVYYLAVNQSPQTADVIAKLSGMMRYMLHESNHATVPLDKEIAYMENYIDLEKMRLNDEIPIAFEVQGGRAGARIVPLILITFLENAFKHGISNSGCRSWITVSVKVEGKVLHYNVRNSRVEEHEKTVSEKSGIGLVNVRRRLKLSYPNRHQLTVTETDEEYAIHLQLLLS</sequence>
<evidence type="ECO:0000313" key="4">
    <source>
        <dbReference type="Proteomes" id="UP000576209"/>
    </source>
</evidence>
<keyword evidence="3" id="KW-0418">Kinase</keyword>
<dbReference type="AlphaFoldDB" id="A0A840EBF4"/>
<feature type="transmembrane region" description="Helical" evidence="1">
    <location>
        <begin position="115"/>
        <end position="136"/>
    </location>
</feature>
<feature type="transmembrane region" description="Helical" evidence="1">
    <location>
        <begin position="12"/>
        <end position="31"/>
    </location>
</feature>
<dbReference type="Pfam" id="PF06580">
    <property type="entry name" value="His_kinase"/>
    <property type="match status" value="1"/>
</dbReference>
<comment type="caution">
    <text evidence="3">The sequence shown here is derived from an EMBL/GenBank/DDBJ whole genome shotgun (WGS) entry which is preliminary data.</text>
</comment>
<dbReference type="GO" id="GO:0016020">
    <property type="term" value="C:membrane"/>
    <property type="evidence" value="ECO:0007669"/>
    <property type="project" value="InterPro"/>
</dbReference>
<reference evidence="3 4" key="1">
    <citation type="submission" date="2020-08" db="EMBL/GenBank/DDBJ databases">
        <title>Genomic Encyclopedia of Type Strains, Phase IV (KMG-IV): sequencing the most valuable type-strain genomes for metagenomic binning, comparative biology and taxonomic classification.</title>
        <authorList>
            <person name="Goeker M."/>
        </authorList>
    </citation>
    <scope>NUCLEOTIDE SEQUENCE [LARGE SCALE GENOMIC DNA]</scope>
    <source>
        <strain evidence="3 4">DSM 105137</strain>
    </source>
</reference>
<dbReference type="PANTHER" id="PTHR34220:SF7">
    <property type="entry name" value="SENSOR HISTIDINE KINASE YPDA"/>
    <property type="match status" value="1"/>
</dbReference>
<keyword evidence="3" id="KW-0808">Transferase</keyword>
<dbReference type="InterPro" id="IPR050640">
    <property type="entry name" value="Bact_2-comp_sensor_kinase"/>
</dbReference>
<feature type="transmembrane region" description="Helical" evidence="1">
    <location>
        <begin position="77"/>
        <end position="95"/>
    </location>
</feature>
<evidence type="ECO:0000313" key="3">
    <source>
        <dbReference type="EMBL" id="MBB4079338.1"/>
    </source>
</evidence>
<evidence type="ECO:0000259" key="2">
    <source>
        <dbReference type="Pfam" id="PF06580"/>
    </source>
</evidence>
<dbReference type="Proteomes" id="UP000576209">
    <property type="component" value="Unassembled WGS sequence"/>
</dbReference>
<protein>
    <submittedName>
        <fullName evidence="3">Sensor histidine kinase YesM</fullName>
    </submittedName>
</protein>
<proteinExistence type="predicted"/>
<keyword evidence="1" id="KW-1133">Transmembrane helix</keyword>
<organism evidence="3 4">
    <name type="scientific">Neolewinella aquimaris</name>
    <dbReference type="NCBI Taxonomy" id="1835722"/>
    <lineage>
        <taxon>Bacteria</taxon>
        <taxon>Pseudomonadati</taxon>
        <taxon>Bacteroidota</taxon>
        <taxon>Saprospiria</taxon>
        <taxon>Saprospirales</taxon>
        <taxon>Lewinellaceae</taxon>
        <taxon>Neolewinella</taxon>
    </lineage>
</organism>
<dbReference type="InterPro" id="IPR010559">
    <property type="entry name" value="Sig_transdc_His_kin_internal"/>
</dbReference>
<feature type="transmembrane region" description="Helical" evidence="1">
    <location>
        <begin position="46"/>
        <end position="65"/>
    </location>
</feature>
<dbReference type="Gene3D" id="3.30.565.10">
    <property type="entry name" value="Histidine kinase-like ATPase, C-terminal domain"/>
    <property type="match status" value="1"/>
</dbReference>
<name>A0A840EBF4_9BACT</name>
<dbReference type="PANTHER" id="PTHR34220">
    <property type="entry name" value="SENSOR HISTIDINE KINASE YPDA"/>
    <property type="match status" value="1"/>
</dbReference>
<dbReference type="RefSeq" id="WP_183495588.1">
    <property type="nucleotide sequence ID" value="NZ_JACIFF010000004.1"/>
</dbReference>
<dbReference type="InterPro" id="IPR036890">
    <property type="entry name" value="HATPase_C_sf"/>
</dbReference>
<dbReference type="EMBL" id="JACIFF010000004">
    <property type="protein sequence ID" value="MBB4079338.1"/>
    <property type="molecule type" value="Genomic_DNA"/>
</dbReference>
<dbReference type="GO" id="GO:0000155">
    <property type="term" value="F:phosphorelay sensor kinase activity"/>
    <property type="evidence" value="ECO:0007669"/>
    <property type="project" value="InterPro"/>
</dbReference>
<keyword evidence="1" id="KW-0472">Membrane</keyword>
<gene>
    <name evidence="3" type="ORF">GGR28_001958</name>
</gene>
<evidence type="ECO:0000256" key="1">
    <source>
        <dbReference type="SAM" id="Phobius"/>
    </source>
</evidence>